<dbReference type="AlphaFoldDB" id="A0A565BLK7"/>
<dbReference type="Proteomes" id="UP000489600">
    <property type="component" value="Unassembled WGS sequence"/>
</dbReference>
<keyword evidence="3" id="KW-1185">Reference proteome</keyword>
<protein>
    <submittedName>
        <fullName evidence="2">Uncharacterized protein</fullName>
    </submittedName>
</protein>
<comment type="caution">
    <text evidence="2">The sequence shown here is derived from an EMBL/GenBank/DDBJ whole genome shotgun (WGS) entry which is preliminary data.</text>
</comment>
<gene>
    <name evidence="2" type="ORF">ANE_LOCUS12223</name>
</gene>
<evidence type="ECO:0000313" key="3">
    <source>
        <dbReference type="Proteomes" id="UP000489600"/>
    </source>
</evidence>
<dbReference type="EMBL" id="CABITT030000004">
    <property type="protein sequence ID" value="VVB01779.1"/>
    <property type="molecule type" value="Genomic_DNA"/>
</dbReference>
<evidence type="ECO:0000256" key="1">
    <source>
        <dbReference type="SAM" id="MobiDB-lite"/>
    </source>
</evidence>
<feature type="region of interest" description="Disordered" evidence="1">
    <location>
        <begin position="34"/>
        <end position="99"/>
    </location>
</feature>
<feature type="region of interest" description="Disordered" evidence="1">
    <location>
        <begin position="1"/>
        <end position="21"/>
    </location>
</feature>
<name>A0A565BLK7_9BRAS</name>
<sequence>MPPRRAMRGGPWSGVVDVSGSEDLSDELAGIMMEDSGSSRAARESGCVNQPWLPHGNETPLRPPSPYGPNAYHNEREESMETEPEEDPEEEPLEDPEEE</sequence>
<proteinExistence type="predicted"/>
<organism evidence="2 3">
    <name type="scientific">Arabis nemorensis</name>
    <dbReference type="NCBI Taxonomy" id="586526"/>
    <lineage>
        <taxon>Eukaryota</taxon>
        <taxon>Viridiplantae</taxon>
        <taxon>Streptophyta</taxon>
        <taxon>Embryophyta</taxon>
        <taxon>Tracheophyta</taxon>
        <taxon>Spermatophyta</taxon>
        <taxon>Magnoliopsida</taxon>
        <taxon>eudicotyledons</taxon>
        <taxon>Gunneridae</taxon>
        <taxon>Pentapetalae</taxon>
        <taxon>rosids</taxon>
        <taxon>malvids</taxon>
        <taxon>Brassicales</taxon>
        <taxon>Brassicaceae</taxon>
        <taxon>Arabideae</taxon>
        <taxon>Arabis</taxon>
    </lineage>
</organism>
<reference evidence="2" key="1">
    <citation type="submission" date="2019-07" db="EMBL/GenBank/DDBJ databases">
        <authorList>
            <person name="Dittberner H."/>
        </authorList>
    </citation>
    <scope>NUCLEOTIDE SEQUENCE [LARGE SCALE GENOMIC DNA]</scope>
</reference>
<evidence type="ECO:0000313" key="2">
    <source>
        <dbReference type="EMBL" id="VVB01779.1"/>
    </source>
</evidence>
<feature type="compositionally biased region" description="Acidic residues" evidence="1">
    <location>
        <begin position="80"/>
        <end position="99"/>
    </location>
</feature>
<accession>A0A565BLK7</accession>